<sequence length="269" mass="30316">MCNPPFYESQQEMIEAAQAKRRPPFSACTGAEVEMVTSGGEVSFASRMIEESLQLRDKVQWYTTMFGKLSSVEVTVKKLTASGIDNYAVTEFIQGSKTRRWAVAWSWGDFRPTAAVARGIPGFPKHLLPFASEFTIHIPGTPIDAGGNKIDSEMRSLPSVRWHWRQGLATGIGFAAENVWSRQARRKRQKEKEQEKERRGEVSCIIKENNNKEGGDEIEAAAALGVKIQLKQDKFVENGSVVKIRWLKGRDRVLFESFCGMLKRKLEEA</sequence>
<keyword evidence="4" id="KW-1185">Reference proteome</keyword>
<evidence type="ECO:0000313" key="3">
    <source>
        <dbReference type="EMBL" id="OXV07678.1"/>
    </source>
</evidence>
<name>A0A232LUH8_9EURO</name>
<evidence type="ECO:0000313" key="4">
    <source>
        <dbReference type="Proteomes" id="UP000243515"/>
    </source>
</evidence>
<dbReference type="GO" id="GO:0005634">
    <property type="term" value="C:nucleus"/>
    <property type="evidence" value="ECO:0007669"/>
    <property type="project" value="TreeGrafter"/>
</dbReference>
<keyword evidence="1" id="KW-0489">Methyltransferase</keyword>
<dbReference type="EMBL" id="NPHW01004641">
    <property type="protein sequence ID" value="OXV07678.1"/>
    <property type="molecule type" value="Genomic_DNA"/>
</dbReference>
<evidence type="ECO:0000256" key="1">
    <source>
        <dbReference type="ARBA" id="ARBA00022603"/>
    </source>
</evidence>
<dbReference type="InterPro" id="IPR010286">
    <property type="entry name" value="METTL16/RlmF"/>
</dbReference>
<dbReference type="GO" id="GO:0070475">
    <property type="term" value="P:rRNA base methylation"/>
    <property type="evidence" value="ECO:0007669"/>
    <property type="project" value="TreeGrafter"/>
</dbReference>
<evidence type="ECO:0000256" key="2">
    <source>
        <dbReference type="ARBA" id="ARBA00022679"/>
    </source>
</evidence>
<accession>A0A232LUH8</accession>
<dbReference type="PANTHER" id="PTHR13393">
    <property type="entry name" value="SAM-DEPENDENT METHYLTRANSFERASE"/>
    <property type="match status" value="1"/>
</dbReference>
<proteinExistence type="predicted"/>
<protein>
    <recommendedName>
        <fullName evidence="5">U6 small nuclear RNA (adenine-(43)-N(6))-methyltransferase</fullName>
    </recommendedName>
</protein>
<reference evidence="3 4" key="1">
    <citation type="journal article" date="2015" name="Environ. Microbiol.">
        <title>Metagenome sequence of Elaphomyces granulatus from sporocarp tissue reveals Ascomycota ectomycorrhizal fingerprints of genome expansion and a Proteobacteria-rich microbiome.</title>
        <authorList>
            <person name="Quandt C.A."/>
            <person name="Kohler A."/>
            <person name="Hesse C.N."/>
            <person name="Sharpton T.J."/>
            <person name="Martin F."/>
            <person name="Spatafora J.W."/>
        </authorList>
    </citation>
    <scope>NUCLEOTIDE SEQUENCE [LARGE SCALE GENOMIC DNA]</scope>
    <source>
        <strain evidence="3 4">OSC145934</strain>
    </source>
</reference>
<keyword evidence="2" id="KW-0808">Transferase</keyword>
<dbReference type="Gene3D" id="3.40.50.150">
    <property type="entry name" value="Vaccinia Virus protein VP39"/>
    <property type="match status" value="1"/>
</dbReference>
<dbReference type="FunFam" id="3.40.50.150:FF:000813">
    <property type="match status" value="1"/>
</dbReference>
<dbReference type="PANTHER" id="PTHR13393:SF0">
    <property type="entry name" value="RNA N6-ADENOSINE-METHYLTRANSFERASE METTL16"/>
    <property type="match status" value="1"/>
</dbReference>
<dbReference type="InterPro" id="IPR029063">
    <property type="entry name" value="SAM-dependent_MTases_sf"/>
</dbReference>
<dbReference type="GO" id="GO:0008168">
    <property type="term" value="F:methyltransferase activity"/>
    <property type="evidence" value="ECO:0007669"/>
    <property type="project" value="UniProtKB-KW"/>
</dbReference>
<comment type="caution">
    <text evidence="3">The sequence shown here is derived from an EMBL/GenBank/DDBJ whole genome shotgun (WGS) entry which is preliminary data.</text>
</comment>
<dbReference type="AlphaFoldDB" id="A0A232LUH8"/>
<organism evidence="3 4">
    <name type="scientific">Elaphomyces granulatus</name>
    <dbReference type="NCBI Taxonomy" id="519963"/>
    <lineage>
        <taxon>Eukaryota</taxon>
        <taxon>Fungi</taxon>
        <taxon>Dikarya</taxon>
        <taxon>Ascomycota</taxon>
        <taxon>Pezizomycotina</taxon>
        <taxon>Eurotiomycetes</taxon>
        <taxon>Eurotiomycetidae</taxon>
        <taxon>Eurotiales</taxon>
        <taxon>Elaphomycetaceae</taxon>
        <taxon>Elaphomyces</taxon>
    </lineage>
</organism>
<gene>
    <name evidence="3" type="ORF">Egran_04560</name>
</gene>
<dbReference type="Pfam" id="PF05971">
    <property type="entry name" value="Methyltransf_10"/>
    <property type="match status" value="1"/>
</dbReference>
<dbReference type="Proteomes" id="UP000243515">
    <property type="component" value="Unassembled WGS sequence"/>
</dbReference>
<evidence type="ECO:0008006" key="5">
    <source>
        <dbReference type="Google" id="ProtNLM"/>
    </source>
</evidence>